<evidence type="ECO:0000313" key="2">
    <source>
        <dbReference type="Proteomes" id="UP000184225"/>
    </source>
</evidence>
<dbReference type="EMBL" id="FQYY01000010">
    <property type="protein sequence ID" value="SHJ18848.1"/>
    <property type="molecule type" value="Genomic_DNA"/>
</dbReference>
<gene>
    <name evidence="1" type="ORF">SAMN04488096_1104</name>
</gene>
<reference evidence="1 2" key="1">
    <citation type="submission" date="2016-11" db="EMBL/GenBank/DDBJ databases">
        <authorList>
            <person name="Jaros S."/>
            <person name="Januszkiewicz K."/>
            <person name="Wedrychowicz H."/>
        </authorList>
    </citation>
    <scope>NUCLEOTIDE SEQUENCE [LARGE SCALE GENOMIC DNA]</scope>
    <source>
        <strain evidence="1 2">DSM 21425</strain>
    </source>
</reference>
<proteinExistence type="predicted"/>
<organism evidence="1 2">
    <name type="scientific">Mesonia phycicola</name>
    <dbReference type="NCBI Taxonomy" id="579105"/>
    <lineage>
        <taxon>Bacteria</taxon>
        <taxon>Pseudomonadati</taxon>
        <taxon>Bacteroidota</taxon>
        <taxon>Flavobacteriia</taxon>
        <taxon>Flavobacteriales</taxon>
        <taxon>Flavobacteriaceae</taxon>
        <taxon>Mesonia</taxon>
    </lineage>
</organism>
<evidence type="ECO:0000313" key="1">
    <source>
        <dbReference type="EMBL" id="SHJ18848.1"/>
    </source>
</evidence>
<accession>A0A1M6H9G1</accession>
<sequence>MNKILITLLTIISLNCQGQETEKYNLGFEKQTDENSLSDDWFKWETII</sequence>
<protein>
    <submittedName>
        <fullName evidence="1">Uncharacterized protein</fullName>
    </submittedName>
</protein>
<dbReference type="AlphaFoldDB" id="A0A1M6H9G1"/>
<keyword evidence="2" id="KW-1185">Reference proteome</keyword>
<dbReference type="Proteomes" id="UP000184225">
    <property type="component" value="Unassembled WGS sequence"/>
</dbReference>
<name>A0A1M6H9G1_9FLAO</name>
<dbReference type="RefSeq" id="WP_234971632.1">
    <property type="nucleotide sequence ID" value="NZ_FQYY01000010.1"/>
</dbReference>
<dbReference type="STRING" id="579105.SAMN04488096_1104"/>